<keyword evidence="8" id="KW-0175">Coiled coil</keyword>
<feature type="compositionally biased region" description="Polar residues" evidence="9">
    <location>
        <begin position="110"/>
        <end position="125"/>
    </location>
</feature>
<dbReference type="Pfam" id="PF00046">
    <property type="entry name" value="Homeodomain"/>
    <property type="match status" value="1"/>
</dbReference>
<evidence type="ECO:0000256" key="7">
    <source>
        <dbReference type="RuleBase" id="RU000682"/>
    </source>
</evidence>
<evidence type="ECO:0000256" key="2">
    <source>
        <dbReference type="ARBA" id="ARBA00006317"/>
    </source>
</evidence>
<organism evidence="11 12">
    <name type="scientific">Acanthaster planci</name>
    <name type="common">Crown-of-thorns starfish</name>
    <dbReference type="NCBI Taxonomy" id="133434"/>
    <lineage>
        <taxon>Eukaryota</taxon>
        <taxon>Metazoa</taxon>
        <taxon>Echinodermata</taxon>
        <taxon>Eleutherozoa</taxon>
        <taxon>Asterozoa</taxon>
        <taxon>Asteroidea</taxon>
        <taxon>Valvatacea</taxon>
        <taxon>Valvatida</taxon>
        <taxon>Acanthasteridae</taxon>
        <taxon>Acanthaster</taxon>
    </lineage>
</organism>
<dbReference type="Gene3D" id="1.10.10.60">
    <property type="entry name" value="Homeodomain-like"/>
    <property type="match status" value="1"/>
</dbReference>
<dbReference type="PROSITE" id="PS50071">
    <property type="entry name" value="HOMEOBOX_2"/>
    <property type="match status" value="1"/>
</dbReference>
<dbReference type="PANTHER" id="PTHR45874">
    <property type="entry name" value="HOMEOBOX PROTEIN ABDOMINAL-B"/>
    <property type="match status" value="1"/>
</dbReference>
<evidence type="ECO:0000256" key="8">
    <source>
        <dbReference type="SAM" id="Coils"/>
    </source>
</evidence>
<name>A0A8B7XVK6_ACAPL</name>
<dbReference type="PANTHER" id="PTHR45874:SF8">
    <property type="entry name" value="PROTEIN CBG23031"/>
    <property type="match status" value="1"/>
</dbReference>
<dbReference type="GO" id="GO:0000981">
    <property type="term" value="F:DNA-binding transcription factor activity, RNA polymerase II-specific"/>
    <property type="evidence" value="ECO:0007669"/>
    <property type="project" value="InterPro"/>
</dbReference>
<dbReference type="InterPro" id="IPR046333">
    <property type="entry name" value="HXA10/ABDB-like"/>
</dbReference>
<dbReference type="OrthoDB" id="6159439at2759"/>
<dbReference type="InterPro" id="IPR001356">
    <property type="entry name" value="HD"/>
</dbReference>
<dbReference type="GO" id="GO:0005634">
    <property type="term" value="C:nucleus"/>
    <property type="evidence" value="ECO:0007669"/>
    <property type="project" value="UniProtKB-SubCell"/>
</dbReference>
<feature type="region of interest" description="Disordered" evidence="9">
    <location>
        <begin position="107"/>
        <end position="150"/>
    </location>
</feature>
<evidence type="ECO:0000256" key="5">
    <source>
        <dbReference type="ARBA" id="ARBA00023242"/>
    </source>
</evidence>
<evidence type="ECO:0000256" key="1">
    <source>
        <dbReference type="ARBA" id="ARBA00004123"/>
    </source>
</evidence>
<evidence type="ECO:0000256" key="9">
    <source>
        <dbReference type="SAM" id="MobiDB-lite"/>
    </source>
</evidence>
<proteinExistence type="inferred from homology"/>
<feature type="coiled-coil region" evidence="8">
    <location>
        <begin position="196"/>
        <end position="223"/>
    </location>
</feature>
<protein>
    <submittedName>
        <fullName evidence="12">Homeobox protein Hox-B9-like</fullName>
    </submittedName>
</protein>
<dbReference type="CDD" id="cd00086">
    <property type="entry name" value="homeodomain"/>
    <property type="match status" value="1"/>
</dbReference>
<dbReference type="RefSeq" id="XP_022083906.1">
    <property type="nucleotide sequence ID" value="XM_022228214.1"/>
</dbReference>
<accession>A0A8B7XVK6</accession>
<keyword evidence="3 6" id="KW-0238">DNA-binding</keyword>
<sequence>MQQWQATRPRCLGVTDTTVEPTLLLNYGEYDSFEDAPPVTGSCMYTTISHGAVAPPSCQHQNYYDTLAAPTASYVRSPSAIHLKYPAQTATVSSTFTDALLADDQRESEVLQSTEATSYHTSSLMDDSRHVEHSVSTSLKSGGSRPKRRPYSKLQLLHLEQEFQRCMYPSRERRSWLSQVLSLTERQVKIWFQNRRTKLKRTTEREQRENAQMQRDMANLAMRFYDPAQ</sequence>
<dbReference type="KEGG" id="aplc:110975615"/>
<dbReference type="SMART" id="SM00389">
    <property type="entry name" value="HOX"/>
    <property type="match status" value="1"/>
</dbReference>
<feature type="domain" description="Homeobox" evidence="10">
    <location>
        <begin position="142"/>
        <end position="202"/>
    </location>
</feature>
<evidence type="ECO:0000259" key="10">
    <source>
        <dbReference type="PROSITE" id="PS50071"/>
    </source>
</evidence>
<dbReference type="AlphaFoldDB" id="A0A8B7XVK6"/>
<comment type="subcellular location">
    <subcellularLocation>
        <location evidence="1 6 7">Nucleus</location>
    </subcellularLocation>
</comment>
<evidence type="ECO:0000313" key="12">
    <source>
        <dbReference type="RefSeq" id="XP_022083906.1"/>
    </source>
</evidence>
<dbReference type="OMA" id="NLAMRFY"/>
<keyword evidence="4 6" id="KW-0371">Homeobox</keyword>
<keyword evidence="5 6" id="KW-0539">Nucleus</keyword>
<dbReference type="InterPro" id="IPR017970">
    <property type="entry name" value="Homeobox_CS"/>
</dbReference>
<comment type="similarity">
    <text evidence="2">Belongs to the Abd-B homeobox family.</text>
</comment>
<dbReference type="GeneID" id="110975615"/>
<evidence type="ECO:0000256" key="3">
    <source>
        <dbReference type="ARBA" id="ARBA00023125"/>
    </source>
</evidence>
<evidence type="ECO:0000313" key="11">
    <source>
        <dbReference type="Proteomes" id="UP000694845"/>
    </source>
</evidence>
<gene>
    <name evidence="12" type="primary">LOC110975615</name>
</gene>
<evidence type="ECO:0000256" key="6">
    <source>
        <dbReference type="PROSITE-ProRule" id="PRU00108"/>
    </source>
</evidence>
<keyword evidence="11" id="KW-1185">Reference proteome</keyword>
<dbReference type="GO" id="GO:0003677">
    <property type="term" value="F:DNA binding"/>
    <property type="evidence" value="ECO:0007669"/>
    <property type="project" value="UniProtKB-UniRule"/>
</dbReference>
<dbReference type="PROSITE" id="PS00027">
    <property type="entry name" value="HOMEOBOX_1"/>
    <property type="match status" value="1"/>
</dbReference>
<feature type="DNA-binding region" description="Homeobox" evidence="6">
    <location>
        <begin position="144"/>
        <end position="203"/>
    </location>
</feature>
<dbReference type="SUPFAM" id="SSF46689">
    <property type="entry name" value="Homeodomain-like"/>
    <property type="match status" value="1"/>
</dbReference>
<reference evidence="12" key="1">
    <citation type="submission" date="2025-08" db="UniProtKB">
        <authorList>
            <consortium name="RefSeq"/>
        </authorList>
    </citation>
    <scope>IDENTIFICATION</scope>
</reference>
<evidence type="ECO:0000256" key="4">
    <source>
        <dbReference type="ARBA" id="ARBA00023155"/>
    </source>
</evidence>
<dbReference type="InterPro" id="IPR009057">
    <property type="entry name" value="Homeodomain-like_sf"/>
</dbReference>
<dbReference type="Proteomes" id="UP000694845">
    <property type="component" value="Unplaced"/>
</dbReference>